<evidence type="ECO:0000313" key="1">
    <source>
        <dbReference type="EMBL" id="KAJ6649888.1"/>
    </source>
</evidence>
<dbReference type="EMBL" id="WJQU01000001">
    <property type="protein sequence ID" value="KAJ6649888.1"/>
    <property type="molecule type" value="Genomic_DNA"/>
</dbReference>
<organism evidence="1 2">
    <name type="scientific">Pseudolycoriella hygida</name>
    <dbReference type="NCBI Taxonomy" id="35572"/>
    <lineage>
        <taxon>Eukaryota</taxon>
        <taxon>Metazoa</taxon>
        <taxon>Ecdysozoa</taxon>
        <taxon>Arthropoda</taxon>
        <taxon>Hexapoda</taxon>
        <taxon>Insecta</taxon>
        <taxon>Pterygota</taxon>
        <taxon>Neoptera</taxon>
        <taxon>Endopterygota</taxon>
        <taxon>Diptera</taxon>
        <taxon>Nematocera</taxon>
        <taxon>Sciaroidea</taxon>
        <taxon>Sciaridae</taxon>
        <taxon>Pseudolycoriella</taxon>
    </lineage>
</organism>
<reference evidence="1" key="1">
    <citation type="submission" date="2022-07" db="EMBL/GenBank/DDBJ databases">
        <authorList>
            <person name="Trinca V."/>
            <person name="Uliana J.V.C."/>
            <person name="Torres T.T."/>
            <person name="Ward R.J."/>
            <person name="Monesi N."/>
        </authorList>
    </citation>
    <scope>NUCLEOTIDE SEQUENCE</scope>
    <source>
        <strain evidence="1">HSMRA1968</strain>
        <tissue evidence="1">Whole embryos</tissue>
    </source>
</reference>
<proteinExistence type="predicted"/>
<dbReference type="AlphaFoldDB" id="A0A9Q0NGV8"/>
<name>A0A9Q0NGV8_9DIPT</name>
<gene>
    <name evidence="1" type="ORF">Bhyg_05129</name>
</gene>
<dbReference type="Proteomes" id="UP001151699">
    <property type="component" value="Chromosome A"/>
</dbReference>
<keyword evidence="2" id="KW-1185">Reference proteome</keyword>
<evidence type="ECO:0000313" key="2">
    <source>
        <dbReference type="Proteomes" id="UP001151699"/>
    </source>
</evidence>
<sequence length="64" mass="7533">MAQSKVHLPDYKQPCHFLHKLDFDVCSTDHPYSVKLREKFRDVSSCNSRIKYGMSMRNETAIEL</sequence>
<comment type="caution">
    <text evidence="1">The sequence shown here is derived from an EMBL/GenBank/DDBJ whole genome shotgun (WGS) entry which is preliminary data.</text>
</comment>
<protein>
    <submittedName>
        <fullName evidence="1">Uncharacterized protein</fullName>
    </submittedName>
</protein>
<accession>A0A9Q0NGV8</accession>